<dbReference type="RefSeq" id="WP_145087094.1">
    <property type="nucleotide sequence ID" value="NZ_CP036274.1"/>
</dbReference>
<evidence type="ECO:0000256" key="10">
    <source>
        <dbReference type="ARBA" id="ARBA00023098"/>
    </source>
</evidence>
<dbReference type="Pfam" id="PF03331">
    <property type="entry name" value="LpxC"/>
    <property type="match status" value="1"/>
</dbReference>
<dbReference type="EC" id="3.5.1.108" evidence="4 12"/>
<dbReference type="InterPro" id="IPR011334">
    <property type="entry name" value="UDP-acyl_GlcNac_deAcase_C"/>
</dbReference>
<dbReference type="InterPro" id="IPR004463">
    <property type="entry name" value="UDP-acyl_GlcNac_deAcase"/>
</dbReference>
<evidence type="ECO:0000256" key="12">
    <source>
        <dbReference type="NCBIfam" id="TIGR00325"/>
    </source>
</evidence>
<evidence type="ECO:0000256" key="6">
    <source>
        <dbReference type="ARBA" id="ARBA00022556"/>
    </source>
</evidence>
<comment type="cofactor">
    <cofactor evidence="1">
        <name>Zn(2+)</name>
        <dbReference type="ChEBI" id="CHEBI:29105"/>
    </cofactor>
</comment>
<keyword evidence="6" id="KW-0441">Lipid A biosynthesis</keyword>
<comment type="function">
    <text evidence="2">Catalyzes the hydrolysis of UDP-3-O-myristoyl-N-acetylglucosamine to form UDP-3-O-myristoylglucosamine and acetate, the committed step in lipid A biosynthesis.</text>
</comment>
<name>A0A517Y8B3_9BACT</name>
<dbReference type="Gene3D" id="3.30.1700.10">
    <property type="entry name" value="lpxc deacetylase, domain 2"/>
    <property type="match status" value="1"/>
</dbReference>
<dbReference type="GO" id="GO:0016020">
    <property type="term" value="C:membrane"/>
    <property type="evidence" value="ECO:0007669"/>
    <property type="project" value="GOC"/>
</dbReference>
<dbReference type="PANTHER" id="PTHR33694">
    <property type="entry name" value="UDP-3-O-ACYL-N-ACETYLGLUCOSAMINE DEACETYLASE 1, MITOCHONDRIAL-RELATED"/>
    <property type="match status" value="1"/>
</dbReference>
<dbReference type="Proteomes" id="UP000315017">
    <property type="component" value="Chromosome"/>
</dbReference>
<dbReference type="UniPathway" id="UPA00359">
    <property type="reaction ID" value="UER00478"/>
</dbReference>
<evidence type="ECO:0000256" key="1">
    <source>
        <dbReference type="ARBA" id="ARBA00001947"/>
    </source>
</evidence>
<evidence type="ECO:0000256" key="9">
    <source>
        <dbReference type="ARBA" id="ARBA00022833"/>
    </source>
</evidence>
<accession>A0A517Y8B3</accession>
<dbReference type="GO" id="GO:0103117">
    <property type="term" value="F:UDP-3-O-acyl-N-acetylglucosamine deacetylase activity"/>
    <property type="evidence" value="ECO:0007669"/>
    <property type="project" value="UniProtKB-UniRule"/>
</dbReference>
<evidence type="ECO:0000313" key="14">
    <source>
        <dbReference type="Proteomes" id="UP000315017"/>
    </source>
</evidence>
<keyword evidence="9" id="KW-0862">Zinc</keyword>
<evidence type="ECO:0000256" key="8">
    <source>
        <dbReference type="ARBA" id="ARBA00022801"/>
    </source>
</evidence>
<keyword evidence="5" id="KW-0444">Lipid biosynthesis</keyword>
<evidence type="ECO:0000313" key="13">
    <source>
        <dbReference type="EMBL" id="QDU26477.1"/>
    </source>
</evidence>
<dbReference type="PANTHER" id="PTHR33694:SF1">
    <property type="entry name" value="UDP-3-O-ACYL-N-ACETYLGLUCOSAMINE DEACETYLASE 1, MITOCHONDRIAL-RELATED"/>
    <property type="match status" value="1"/>
</dbReference>
<dbReference type="GO" id="GO:0046872">
    <property type="term" value="F:metal ion binding"/>
    <property type="evidence" value="ECO:0007669"/>
    <property type="project" value="UniProtKB-KW"/>
</dbReference>
<keyword evidence="7" id="KW-0479">Metal-binding</keyword>
<dbReference type="AlphaFoldDB" id="A0A517Y8B3"/>
<dbReference type="InterPro" id="IPR015870">
    <property type="entry name" value="UDP-acyl_N-AcGlcN_deAcase_N"/>
</dbReference>
<evidence type="ECO:0000256" key="4">
    <source>
        <dbReference type="ARBA" id="ARBA00012745"/>
    </source>
</evidence>
<organism evidence="13 14">
    <name type="scientific">Anatilimnocola aggregata</name>
    <dbReference type="NCBI Taxonomy" id="2528021"/>
    <lineage>
        <taxon>Bacteria</taxon>
        <taxon>Pseudomonadati</taxon>
        <taxon>Planctomycetota</taxon>
        <taxon>Planctomycetia</taxon>
        <taxon>Pirellulales</taxon>
        <taxon>Pirellulaceae</taxon>
        <taxon>Anatilimnocola</taxon>
    </lineage>
</organism>
<evidence type="ECO:0000256" key="7">
    <source>
        <dbReference type="ARBA" id="ARBA00022723"/>
    </source>
</evidence>
<evidence type="ECO:0000256" key="3">
    <source>
        <dbReference type="ARBA" id="ARBA00005002"/>
    </source>
</evidence>
<reference evidence="13 14" key="1">
    <citation type="submission" date="2019-02" db="EMBL/GenBank/DDBJ databases">
        <title>Deep-cultivation of Planctomycetes and their phenomic and genomic characterization uncovers novel biology.</title>
        <authorList>
            <person name="Wiegand S."/>
            <person name="Jogler M."/>
            <person name="Boedeker C."/>
            <person name="Pinto D."/>
            <person name="Vollmers J."/>
            <person name="Rivas-Marin E."/>
            <person name="Kohn T."/>
            <person name="Peeters S.H."/>
            <person name="Heuer A."/>
            <person name="Rast P."/>
            <person name="Oberbeckmann S."/>
            <person name="Bunk B."/>
            <person name="Jeske O."/>
            <person name="Meyerdierks A."/>
            <person name="Storesund J.E."/>
            <person name="Kallscheuer N."/>
            <person name="Luecker S."/>
            <person name="Lage O.M."/>
            <person name="Pohl T."/>
            <person name="Merkel B.J."/>
            <person name="Hornburger P."/>
            <person name="Mueller R.-W."/>
            <person name="Bruemmer F."/>
            <person name="Labrenz M."/>
            <person name="Spormann A.M."/>
            <person name="Op den Camp H."/>
            <person name="Overmann J."/>
            <person name="Amann R."/>
            <person name="Jetten M.S.M."/>
            <person name="Mascher T."/>
            <person name="Medema M.H."/>
            <person name="Devos D.P."/>
            <person name="Kaster A.-K."/>
            <person name="Ovreas L."/>
            <person name="Rohde M."/>
            <person name="Galperin M.Y."/>
            <person name="Jogler C."/>
        </authorList>
    </citation>
    <scope>NUCLEOTIDE SEQUENCE [LARGE SCALE GENOMIC DNA]</scope>
    <source>
        <strain evidence="13 14">ETA_A8</strain>
    </source>
</reference>
<dbReference type="KEGG" id="aagg:ETAA8_15550"/>
<dbReference type="EMBL" id="CP036274">
    <property type="protein sequence ID" value="QDU26477.1"/>
    <property type="molecule type" value="Genomic_DNA"/>
</dbReference>
<evidence type="ECO:0000256" key="2">
    <source>
        <dbReference type="ARBA" id="ARBA00002923"/>
    </source>
</evidence>
<dbReference type="InterPro" id="IPR020568">
    <property type="entry name" value="Ribosomal_Su5_D2-typ_SF"/>
</dbReference>
<comment type="pathway">
    <text evidence="3">Glycolipid biosynthesis; lipid IV(A) biosynthesis; lipid IV(A) from (3R)-3-hydroxytetradecanoyl-[acyl-carrier-protein] and UDP-N-acetyl-alpha-D-glucosamine: step 2/6.</text>
</comment>
<dbReference type="Gene3D" id="3.30.230.20">
    <property type="entry name" value="lpxc deacetylase, domain 1"/>
    <property type="match status" value="1"/>
</dbReference>
<proteinExistence type="predicted"/>
<comment type="catalytic activity">
    <reaction evidence="11">
        <text>a UDP-3-O-[(3R)-3-hydroxyacyl]-N-acetyl-alpha-D-glucosamine + H2O = a UDP-3-O-[(3R)-3-hydroxyacyl]-alpha-D-glucosamine + acetate</text>
        <dbReference type="Rhea" id="RHEA:67816"/>
        <dbReference type="ChEBI" id="CHEBI:15377"/>
        <dbReference type="ChEBI" id="CHEBI:30089"/>
        <dbReference type="ChEBI" id="CHEBI:137740"/>
        <dbReference type="ChEBI" id="CHEBI:173225"/>
        <dbReference type="EC" id="3.5.1.108"/>
    </reaction>
</comment>
<keyword evidence="8 13" id="KW-0378">Hydrolase</keyword>
<dbReference type="OrthoDB" id="9772788at2"/>
<gene>
    <name evidence="13" type="primary">lpxC</name>
    <name evidence="13" type="ORF">ETAA8_15550</name>
</gene>
<keyword evidence="10" id="KW-0443">Lipid metabolism</keyword>
<evidence type="ECO:0000256" key="11">
    <source>
        <dbReference type="ARBA" id="ARBA00024535"/>
    </source>
</evidence>
<sequence>MAQLRKQQTLAQVAEFSGFGYWSGKDVRVELRPAPVDSGLQFVRSDIAPHVRIAADARNRLEAPRRTTLATGTAQVEMVEHILAALYGLQIDNCEVWVDQAEMPGGDGSSLAIVEAIEAAGIAQQEAPAKRLVISEVVRVGDDESWVEARPHKHGGLSVRYRLDYGPECPIGRETIDLKVTPKSFRNELASARTFLLEEEADWLRSRGLGTRVTNQDLLVFGKTGLIDNTLRFENECVRHKALDLVGDLALAGCELVGHVIAHRSGHRLNAELVRTILQEGRVEGGLRRTG</sequence>
<keyword evidence="14" id="KW-1185">Reference proteome</keyword>
<dbReference type="SUPFAM" id="SSF54211">
    <property type="entry name" value="Ribosomal protein S5 domain 2-like"/>
    <property type="match status" value="2"/>
</dbReference>
<evidence type="ECO:0000256" key="5">
    <source>
        <dbReference type="ARBA" id="ARBA00022516"/>
    </source>
</evidence>
<dbReference type="GO" id="GO:0009245">
    <property type="term" value="P:lipid A biosynthetic process"/>
    <property type="evidence" value="ECO:0007669"/>
    <property type="project" value="UniProtKB-UniRule"/>
</dbReference>
<dbReference type="NCBIfam" id="TIGR00325">
    <property type="entry name" value="lpxC"/>
    <property type="match status" value="1"/>
</dbReference>
<protein>
    <recommendedName>
        <fullName evidence="4 12">UDP-3-O-acyl-N-acetylglucosamine deacetylase</fullName>
        <ecNumber evidence="4 12">3.5.1.108</ecNumber>
    </recommendedName>
</protein>